<feature type="compositionally biased region" description="Low complexity" evidence="1">
    <location>
        <begin position="575"/>
        <end position="587"/>
    </location>
</feature>
<protein>
    <submittedName>
        <fullName evidence="2">Uncharacterized protein</fullName>
    </submittedName>
</protein>
<feature type="region of interest" description="Disordered" evidence="1">
    <location>
        <begin position="329"/>
        <end position="532"/>
    </location>
</feature>
<feature type="compositionally biased region" description="Polar residues" evidence="1">
    <location>
        <begin position="429"/>
        <end position="440"/>
    </location>
</feature>
<feature type="region of interest" description="Disordered" evidence="1">
    <location>
        <begin position="746"/>
        <end position="813"/>
    </location>
</feature>
<feature type="compositionally biased region" description="Basic residues" evidence="1">
    <location>
        <begin position="412"/>
        <end position="424"/>
    </location>
</feature>
<feature type="compositionally biased region" description="Polar residues" evidence="1">
    <location>
        <begin position="673"/>
        <end position="685"/>
    </location>
</feature>
<reference evidence="2 3" key="1">
    <citation type="journal article" date="2020" name="ISME J.">
        <title>Uncovering the hidden diversity of litter-decomposition mechanisms in mushroom-forming fungi.</title>
        <authorList>
            <person name="Floudas D."/>
            <person name="Bentzer J."/>
            <person name="Ahren D."/>
            <person name="Johansson T."/>
            <person name="Persson P."/>
            <person name="Tunlid A."/>
        </authorList>
    </citation>
    <scope>NUCLEOTIDE SEQUENCE [LARGE SCALE GENOMIC DNA]</scope>
    <source>
        <strain evidence="2 3">CBS 291.85</strain>
    </source>
</reference>
<dbReference type="AlphaFoldDB" id="A0A8H5GLZ3"/>
<accession>A0A8H5GLZ3</accession>
<feature type="region of interest" description="Disordered" evidence="1">
    <location>
        <begin position="564"/>
        <end position="590"/>
    </location>
</feature>
<evidence type="ECO:0000313" key="3">
    <source>
        <dbReference type="Proteomes" id="UP000559256"/>
    </source>
</evidence>
<feature type="compositionally biased region" description="Polar residues" evidence="1">
    <location>
        <begin position="780"/>
        <end position="798"/>
    </location>
</feature>
<evidence type="ECO:0000313" key="2">
    <source>
        <dbReference type="EMBL" id="KAF5367184.1"/>
    </source>
</evidence>
<dbReference type="EMBL" id="JAACJM010000020">
    <property type="protein sequence ID" value="KAF5367184.1"/>
    <property type="molecule type" value="Genomic_DNA"/>
</dbReference>
<feature type="compositionally biased region" description="Low complexity" evidence="1">
    <location>
        <begin position="633"/>
        <end position="647"/>
    </location>
</feature>
<gene>
    <name evidence="2" type="ORF">D9758_003890</name>
</gene>
<feature type="region of interest" description="Disordered" evidence="1">
    <location>
        <begin position="181"/>
        <end position="202"/>
    </location>
</feature>
<proteinExistence type="predicted"/>
<feature type="compositionally biased region" description="Acidic residues" evidence="1">
    <location>
        <begin position="390"/>
        <end position="401"/>
    </location>
</feature>
<feature type="region of interest" description="Disordered" evidence="1">
    <location>
        <begin position="607"/>
        <end position="685"/>
    </location>
</feature>
<dbReference type="Proteomes" id="UP000559256">
    <property type="component" value="Unassembled WGS sequence"/>
</dbReference>
<comment type="caution">
    <text evidence="2">The sequence shown here is derived from an EMBL/GenBank/DDBJ whole genome shotgun (WGS) entry which is preliminary data.</text>
</comment>
<sequence length="813" mass="87696">MSSSSPSYKIKRKPPPKIDFNERYPPPDPADPFLPLSVLRDRSAGAAQNKDQESNQPSSPTYPPKSQYRPRSQAVFNVVTQTDADSLAFSVSKSPNSSQLVLLSEDYGRDDARSILSTATGTVGWNDRRQSSAINPYAIVSGGRLGSGFDTESFSRMGFDFDRCHAISPDPLPCTETHALPTPIPPNTTAAEPGSPRSPGTRLARLFGLKDASKKTSQTGLNEVSSGLKEAQTLTPVGKVDNDALLSGVFQPRNETSSKPRPTIKRLRRISNTSIASSAYSSLPSSPTRMERDAATIASVGSIGSIAQPSLKRSLSPLAFRSEDISELKDGVRKGVDEKNGMEEQKERVKQKAKRKQKRVSLPARSFLTGREVHSESESAPRGWRHFSDVEESDFGEEGDSDYVSTSDIFRPRRYSISKRRMYSKTKETTPSLDISSSLAPSDLRFPRSPSNLHHHHASTASSSSGSSNLTSSSSSRPTSMSTSTSASSYPSTPNSTPRSSTSTSISHSHAKALASASSSSYPEPEPEPAGVVHSNILSSRAAHSHAPRHLSLSLSHSPAHVEAATETWTDKPSKSPVSPISPISPKSPRRVFSDSVIPVFAAYLSSPTSSSEDQDNDRDTVPSSPVLDSEPSTTAARAGTWTGTSTKHLDADENWAAEWDRDREKVGCSPAGPNSSLTGTRGHISTTFSNHSSWVGVSQPVPEGLGKGVTYGKDVDQGLGSGLGGKRPSESKFKLSVKKILKALKPKEKEHEEEDMLKGPGHGQWQGQRQVHETYASPEVQTQTVAEVALSSSTNLEETTKERDCEVDEQQQ</sequence>
<keyword evidence="3" id="KW-1185">Reference proteome</keyword>
<organism evidence="2 3">
    <name type="scientific">Tetrapyrgos nigripes</name>
    <dbReference type="NCBI Taxonomy" id="182062"/>
    <lineage>
        <taxon>Eukaryota</taxon>
        <taxon>Fungi</taxon>
        <taxon>Dikarya</taxon>
        <taxon>Basidiomycota</taxon>
        <taxon>Agaricomycotina</taxon>
        <taxon>Agaricomycetes</taxon>
        <taxon>Agaricomycetidae</taxon>
        <taxon>Agaricales</taxon>
        <taxon>Marasmiineae</taxon>
        <taxon>Marasmiaceae</taxon>
        <taxon>Tetrapyrgos</taxon>
    </lineage>
</organism>
<evidence type="ECO:0000256" key="1">
    <source>
        <dbReference type="SAM" id="MobiDB-lite"/>
    </source>
</evidence>
<name>A0A8H5GLZ3_9AGAR</name>
<feature type="compositionally biased region" description="Basic and acidic residues" evidence="1">
    <location>
        <begin position="329"/>
        <end position="350"/>
    </location>
</feature>
<feature type="region of interest" description="Disordered" evidence="1">
    <location>
        <begin position="1"/>
        <end position="73"/>
    </location>
</feature>
<feature type="compositionally biased region" description="Low complexity" evidence="1">
    <location>
        <begin position="459"/>
        <end position="521"/>
    </location>
</feature>